<proteinExistence type="predicted"/>
<dbReference type="Pfam" id="PF09675">
    <property type="entry name" value="Chlamy_scaf"/>
    <property type="match status" value="1"/>
</dbReference>
<dbReference type="EMBL" id="MK249213">
    <property type="protein sequence ID" value="QCQ85041.1"/>
    <property type="molecule type" value="Genomic_DNA"/>
</dbReference>
<name>A0A4P8PKI6_9VIRU</name>
<protein>
    <submittedName>
        <fullName evidence="1">Internal scaffolding protein</fullName>
    </submittedName>
</protein>
<dbReference type="Proteomes" id="UP000322066">
    <property type="component" value="Segment"/>
</dbReference>
<evidence type="ECO:0000313" key="1">
    <source>
        <dbReference type="EMBL" id="QCQ85041.1"/>
    </source>
</evidence>
<accession>A0A4P8PKI6</accession>
<organism evidence="1">
    <name type="scientific">Blackfly microvirus SF02</name>
    <dbReference type="NCBI Taxonomy" id="2576452"/>
    <lineage>
        <taxon>Viruses</taxon>
        <taxon>Monodnaviria</taxon>
        <taxon>Sangervirae</taxon>
        <taxon>Phixviricota</taxon>
        <taxon>Malgrandaviricetes</taxon>
        <taxon>Petitvirales</taxon>
        <taxon>Microviridae</taxon>
        <taxon>Microvirus</taxon>
    </lineage>
</organism>
<dbReference type="InterPro" id="IPR014131">
    <property type="entry name" value="Chlamydia_phage_Vp3"/>
</dbReference>
<sequence>MRTEFNYDRDAASDETSLYCRDPSKTVQADADSADINVIMDRFLKTGVVVTAKRPPVYEDIPEKLDFRQMLDLVIAAEDSFYSLDAKVRARFNNDPMAFADYVSNTDDVAELVKLGLANPPKVVDNVPVGVKPE</sequence>
<reference evidence="1" key="1">
    <citation type="submission" date="2018-12" db="EMBL/GenBank/DDBJ databases">
        <title>Singled stranded DNA viruses identified in blackflies (Austrosimulium ungulatum) sampled in New Zealand.</title>
        <authorList>
            <person name="Kraberger S."/>
            <person name="Fontenele R.S."/>
            <person name="Schmidlin K."/>
            <person name="Walters M."/>
            <person name="Varsani A."/>
        </authorList>
    </citation>
    <scope>NUCLEOTIDE SEQUENCE [LARGE SCALE GENOMIC DNA]</scope>
    <source>
        <strain evidence="1">164</strain>
    </source>
</reference>